<dbReference type="Pfam" id="PF13577">
    <property type="entry name" value="SnoaL_4"/>
    <property type="match status" value="1"/>
</dbReference>
<dbReference type="InterPro" id="IPR032710">
    <property type="entry name" value="NTF2-like_dom_sf"/>
</dbReference>
<organism evidence="2 3">
    <name type="scientific">Candidatus Dormiibacter inghamiae</name>
    <dbReference type="NCBI Taxonomy" id="3127013"/>
    <lineage>
        <taxon>Bacteria</taxon>
        <taxon>Bacillati</taxon>
        <taxon>Candidatus Dormiibacterota</taxon>
        <taxon>Candidatus Dormibacteria</taxon>
        <taxon>Candidatus Dormibacterales</taxon>
        <taxon>Candidatus Dormibacteraceae</taxon>
        <taxon>Candidatus Dormiibacter</taxon>
    </lineage>
</organism>
<dbReference type="AlphaFoldDB" id="A0A934KEJ8"/>
<dbReference type="Gene3D" id="3.10.450.50">
    <property type="match status" value="1"/>
</dbReference>
<reference evidence="2 3" key="1">
    <citation type="submission" date="2020-10" db="EMBL/GenBank/DDBJ databases">
        <title>Ca. Dormibacterota MAGs.</title>
        <authorList>
            <person name="Montgomery K."/>
        </authorList>
    </citation>
    <scope>NUCLEOTIDE SEQUENCE [LARGE SCALE GENOMIC DNA]</scope>
    <source>
        <strain evidence="2">SC8811_S16_3</strain>
    </source>
</reference>
<dbReference type="EMBL" id="JAEKNQ010000035">
    <property type="protein sequence ID" value="MBJ7603295.1"/>
    <property type="molecule type" value="Genomic_DNA"/>
</dbReference>
<dbReference type="SUPFAM" id="SSF54427">
    <property type="entry name" value="NTF2-like"/>
    <property type="match status" value="1"/>
</dbReference>
<dbReference type="RefSeq" id="WP_338179076.1">
    <property type="nucleotide sequence ID" value="NZ_JAEKNQ010000035.1"/>
</dbReference>
<gene>
    <name evidence="2" type="ORF">JF888_08930</name>
</gene>
<evidence type="ECO:0000313" key="2">
    <source>
        <dbReference type="EMBL" id="MBJ7603295.1"/>
    </source>
</evidence>
<feature type="domain" description="SnoaL-like" evidence="1">
    <location>
        <begin position="19"/>
        <end position="147"/>
    </location>
</feature>
<comment type="caution">
    <text evidence="2">The sequence shown here is derived from an EMBL/GenBank/DDBJ whole genome shotgun (WGS) entry which is preliminary data.</text>
</comment>
<name>A0A934KEJ8_9BACT</name>
<sequence>MGEFSGRRSGESIEERLARIEDVEAIKNLKARYAYFCDRGYDADGMASLFVEDSLWTSNAFGTYRGRAAIHEFQSTISSEILWALHFMICPVVEISEDGQTASGSWYLIEFATMTRSPQDDLKDAVVMSAVYNDTFVREYGEWRFKTVSVEFHQVSDLDKGWVLQKFRDQN</sequence>
<evidence type="ECO:0000259" key="1">
    <source>
        <dbReference type="Pfam" id="PF13577"/>
    </source>
</evidence>
<proteinExistence type="predicted"/>
<dbReference type="InterPro" id="IPR037401">
    <property type="entry name" value="SnoaL-like"/>
</dbReference>
<dbReference type="Proteomes" id="UP000620075">
    <property type="component" value="Unassembled WGS sequence"/>
</dbReference>
<protein>
    <submittedName>
        <fullName evidence="2">Nuclear transport factor 2 family protein</fullName>
    </submittedName>
</protein>
<accession>A0A934KEJ8</accession>
<evidence type="ECO:0000313" key="3">
    <source>
        <dbReference type="Proteomes" id="UP000620075"/>
    </source>
</evidence>